<evidence type="ECO:0000313" key="5">
    <source>
        <dbReference type="EMBL" id="PKA52119.1"/>
    </source>
</evidence>
<evidence type="ECO:0000256" key="1">
    <source>
        <dbReference type="ARBA" id="ARBA00023015"/>
    </source>
</evidence>
<dbReference type="PANTHER" id="PTHR31314:SF164">
    <property type="entry name" value="HTH MYB-TYPE DOMAIN-CONTAINING PROTEIN"/>
    <property type="match status" value="1"/>
</dbReference>
<evidence type="ECO:0000313" key="6">
    <source>
        <dbReference type="Proteomes" id="UP000236161"/>
    </source>
</evidence>
<dbReference type="InterPro" id="IPR009057">
    <property type="entry name" value="Homeodomain-like_sf"/>
</dbReference>
<dbReference type="Proteomes" id="UP000236161">
    <property type="component" value="Unassembled WGS sequence"/>
</dbReference>
<dbReference type="SUPFAM" id="SSF46689">
    <property type="entry name" value="Homeodomain-like"/>
    <property type="match status" value="1"/>
</dbReference>
<dbReference type="GO" id="GO:0003677">
    <property type="term" value="F:DNA binding"/>
    <property type="evidence" value="ECO:0007669"/>
    <property type="project" value="InterPro"/>
</dbReference>
<feature type="region of interest" description="Disordered" evidence="4">
    <location>
        <begin position="191"/>
        <end position="211"/>
    </location>
</feature>
<protein>
    <submittedName>
        <fullName evidence="5">Myb family transcription factor</fullName>
    </submittedName>
</protein>
<organism evidence="5 6">
    <name type="scientific">Apostasia shenzhenica</name>
    <dbReference type="NCBI Taxonomy" id="1088818"/>
    <lineage>
        <taxon>Eukaryota</taxon>
        <taxon>Viridiplantae</taxon>
        <taxon>Streptophyta</taxon>
        <taxon>Embryophyta</taxon>
        <taxon>Tracheophyta</taxon>
        <taxon>Spermatophyta</taxon>
        <taxon>Magnoliopsida</taxon>
        <taxon>Liliopsida</taxon>
        <taxon>Asparagales</taxon>
        <taxon>Orchidaceae</taxon>
        <taxon>Apostasioideae</taxon>
        <taxon>Apostasia</taxon>
    </lineage>
</organism>
<sequence length="238" mass="27794">MHKSRAMTSRRSRGEVRPYVRSSKPRFNWSGELKRLFDDAVRALGGPRNATPKQIRELMKCSHVQLSHIKSRLQMCRIRIEEKERRSASNSSLDQPETERKVSAVNNVDSNYNEDERDSNISAPFELKRQLIFQLSPQSDHERHSKRLRVEDPSELSSHMVSIRYYYFVHLKAPQSSRDDFFMEKNYKEESLQELPMEKETSEEEGDESLELSLSLSTPGCRREVINLDLSISMPDQC</sequence>
<dbReference type="AlphaFoldDB" id="A0A2I0A986"/>
<proteinExistence type="predicted"/>
<feature type="region of interest" description="Disordered" evidence="4">
    <location>
        <begin position="84"/>
        <end position="120"/>
    </location>
</feature>
<feature type="compositionally biased region" description="Basic and acidic residues" evidence="4">
    <location>
        <begin position="191"/>
        <end position="200"/>
    </location>
</feature>
<keyword evidence="6" id="KW-1185">Reference proteome</keyword>
<accession>A0A2I0A986</accession>
<feature type="compositionally biased region" description="Acidic residues" evidence="4">
    <location>
        <begin position="201"/>
        <end position="210"/>
    </location>
</feature>
<keyword evidence="3" id="KW-0539">Nucleus</keyword>
<dbReference type="OrthoDB" id="745393at2759"/>
<evidence type="ECO:0000256" key="3">
    <source>
        <dbReference type="ARBA" id="ARBA00023242"/>
    </source>
</evidence>
<dbReference type="GO" id="GO:0003700">
    <property type="term" value="F:DNA-binding transcription factor activity"/>
    <property type="evidence" value="ECO:0007669"/>
    <property type="project" value="InterPro"/>
</dbReference>
<dbReference type="Gene3D" id="1.10.10.60">
    <property type="entry name" value="Homeodomain-like"/>
    <property type="match status" value="1"/>
</dbReference>
<reference evidence="5 6" key="1">
    <citation type="journal article" date="2017" name="Nature">
        <title>The Apostasia genome and the evolution of orchids.</title>
        <authorList>
            <person name="Zhang G.Q."/>
            <person name="Liu K.W."/>
            <person name="Li Z."/>
            <person name="Lohaus R."/>
            <person name="Hsiao Y.Y."/>
            <person name="Niu S.C."/>
            <person name="Wang J.Y."/>
            <person name="Lin Y.C."/>
            <person name="Xu Q."/>
            <person name="Chen L.J."/>
            <person name="Yoshida K."/>
            <person name="Fujiwara S."/>
            <person name="Wang Z.W."/>
            <person name="Zhang Y.Q."/>
            <person name="Mitsuda N."/>
            <person name="Wang M."/>
            <person name="Liu G.H."/>
            <person name="Pecoraro L."/>
            <person name="Huang H.X."/>
            <person name="Xiao X.J."/>
            <person name="Lin M."/>
            <person name="Wu X.Y."/>
            <person name="Wu W.L."/>
            <person name="Chen Y.Y."/>
            <person name="Chang S.B."/>
            <person name="Sakamoto S."/>
            <person name="Ohme-Takagi M."/>
            <person name="Yagi M."/>
            <person name="Zeng S.J."/>
            <person name="Shen C.Y."/>
            <person name="Yeh C.M."/>
            <person name="Luo Y.B."/>
            <person name="Tsai W.C."/>
            <person name="Van de Peer Y."/>
            <person name="Liu Z.J."/>
        </authorList>
    </citation>
    <scope>NUCLEOTIDE SEQUENCE [LARGE SCALE GENOMIC DNA]</scope>
    <source>
        <strain evidence="6">cv. Shenzhen</strain>
        <tissue evidence="5">Stem</tissue>
    </source>
</reference>
<dbReference type="InterPro" id="IPR046955">
    <property type="entry name" value="PHR1-like"/>
</dbReference>
<keyword evidence="2" id="KW-0804">Transcription</keyword>
<keyword evidence="1" id="KW-0805">Transcription regulation</keyword>
<evidence type="ECO:0000256" key="4">
    <source>
        <dbReference type="SAM" id="MobiDB-lite"/>
    </source>
</evidence>
<dbReference type="PANTHER" id="PTHR31314">
    <property type="entry name" value="MYB FAMILY TRANSCRIPTION FACTOR PHL7-LIKE"/>
    <property type="match status" value="1"/>
</dbReference>
<evidence type="ECO:0000256" key="2">
    <source>
        <dbReference type="ARBA" id="ARBA00023163"/>
    </source>
</evidence>
<gene>
    <name evidence="5" type="ORF">AXF42_Ash014056</name>
</gene>
<name>A0A2I0A986_9ASPA</name>
<dbReference type="EMBL" id="KZ452009">
    <property type="protein sequence ID" value="PKA52119.1"/>
    <property type="molecule type" value="Genomic_DNA"/>
</dbReference>
<dbReference type="NCBIfam" id="TIGR01557">
    <property type="entry name" value="myb_SHAQKYF"/>
    <property type="match status" value="1"/>
</dbReference>
<dbReference type="InterPro" id="IPR006447">
    <property type="entry name" value="Myb_dom_plants"/>
</dbReference>